<evidence type="ECO:0000313" key="1">
    <source>
        <dbReference type="EMBL" id="PPS11164.1"/>
    </source>
</evidence>
<gene>
    <name evidence="1" type="ORF">GOBAR_AA09479</name>
</gene>
<dbReference type="Proteomes" id="UP000239757">
    <property type="component" value="Unassembled WGS sequence"/>
</dbReference>
<proteinExistence type="predicted"/>
<reference evidence="1 2" key="1">
    <citation type="submission" date="2015-01" db="EMBL/GenBank/DDBJ databases">
        <title>Genome of allotetraploid Gossypium barbadense reveals genomic plasticity and fiber elongation in cotton evolution.</title>
        <authorList>
            <person name="Chen X."/>
            <person name="Liu X."/>
            <person name="Zhao B."/>
            <person name="Zheng H."/>
            <person name="Hu Y."/>
            <person name="Lu G."/>
            <person name="Yang C."/>
            <person name="Chen J."/>
            <person name="Shan C."/>
            <person name="Zhang L."/>
            <person name="Zhou Y."/>
            <person name="Wang L."/>
            <person name="Guo W."/>
            <person name="Bai Y."/>
            <person name="Ruan J."/>
            <person name="Shangguan X."/>
            <person name="Mao Y."/>
            <person name="Jiang J."/>
            <person name="Zhu Y."/>
            <person name="Lei J."/>
            <person name="Kang H."/>
            <person name="Chen S."/>
            <person name="He X."/>
            <person name="Wang R."/>
            <person name="Wang Y."/>
            <person name="Chen J."/>
            <person name="Wang L."/>
            <person name="Yu S."/>
            <person name="Wang B."/>
            <person name="Wei J."/>
            <person name="Song S."/>
            <person name="Lu X."/>
            <person name="Gao Z."/>
            <person name="Gu W."/>
            <person name="Deng X."/>
            <person name="Ma D."/>
            <person name="Wang S."/>
            <person name="Liang W."/>
            <person name="Fang L."/>
            <person name="Cai C."/>
            <person name="Zhu X."/>
            <person name="Zhou B."/>
            <person name="Zhang Y."/>
            <person name="Chen Z."/>
            <person name="Xu S."/>
            <person name="Zhu R."/>
            <person name="Wang S."/>
            <person name="Zhang T."/>
            <person name="Zhao G."/>
        </authorList>
    </citation>
    <scope>NUCLEOTIDE SEQUENCE [LARGE SCALE GENOMIC DNA]</scope>
    <source>
        <strain evidence="2">cv. Xinhai21</strain>
        <tissue evidence="1">Leaf</tissue>
    </source>
</reference>
<protein>
    <submittedName>
        <fullName evidence="1">Uncharacterized protein</fullName>
    </submittedName>
</protein>
<evidence type="ECO:0000313" key="2">
    <source>
        <dbReference type="Proteomes" id="UP000239757"/>
    </source>
</evidence>
<name>A0A2P5Y6F0_GOSBA</name>
<accession>A0A2P5Y6F0</accession>
<dbReference type="OrthoDB" id="1435444at2759"/>
<dbReference type="AlphaFoldDB" id="A0A2P5Y6F0"/>
<dbReference type="EMBL" id="KZ663629">
    <property type="protein sequence ID" value="PPS11164.1"/>
    <property type="molecule type" value="Genomic_DNA"/>
</dbReference>
<sequence>MGRLIVYILSIPMVNDQASIQGLENQIGQLAKMILERPPGTLPSNTKPNLKEHVKAVTLRSGKEYKPPIPYLGKLKKDRMDAQFGILGTHGLAHGRALGRGITTGRRHGRVQGCAKTGQTFSPRQDDTRATINSRGLRGSRGSHTIMNTGMLEAVWELAQTTETFNKSKYNTG</sequence>
<organism evidence="1 2">
    <name type="scientific">Gossypium barbadense</name>
    <name type="common">Sea Island cotton</name>
    <name type="synonym">Hibiscus barbadensis</name>
    <dbReference type="NCBI Taxonomy" id="3634"/>
    <lineage>
        <taxon>Eukaryota</taxon>
        <taxon>Viridiplantae</taxon>
        <taxon>Streptophyta</taxon>
        <taxon>Embryophyta</taxon>
        <taxon>Tracheophyta</taxon>
        <taxon>Spermatophyta</taxon>
        <taxon>Magnoliopsida</taxon>
        <taxon>eudicotyledons</taxon>
        <taxon>Gunneridae</taxon>
        <taxon>Pentapetalae</taxon>
        <taxon>rosids</taxon>
        <taxon>malvids</taxon>
        <taxon>Malvales</taxon>
        <taxon>Malvaceae</taxon>
        <taxon>Malvoideae</taxon>
        <taxon>Gossypium</taxon>
    </lineage>
</organism>